<dbReference type="PROSITE" id="PS50873">
    <property type="entry name" value="PEROXIDASE_4"/>
    <property type="match status" value="1"/>
</dbReference>
<keyword evidence="9" id="KW-1015">Disulfide bond</keyword>
<dbReference type="EMBL" id="JBJQOH010000001">
    <property type="protein sequence ID" value="KAL3701043.1"/>
    <property type="molecule type" value="Genomic_DNA"/>
</dbReference>
<evidence type="ECO:0000256" key="5">
    <source>
        <dbReference type="ARBA" id="ARBA00022723"/>
    </source>
</evidence>
<dbReference type="SUPFAM" id="SSF48113">
    <property type="entry name" value="Heme-dependent peroxidases"/>
    <property type="match status" value="1"/>
</dbReference>
<dbReference type="Pfam" id="PF00141">
    <property type="entry name" value="peroxidase"/>
    <property type="match status" value="1"/>
</dbReference>
<dbReference type="Proteomes" id="UP001633002">
    <property type="component" value="Unassembled WGS sequence"/>
</dbReference>
<sequence length="129" mass="14013">MEAKRLPLKFQASGRMHRAAFPDGSPECCIGEPKWKVPLGRRDGPVSLATEAVSKLPGDGFTYKQLISNFAPVGLDENDMVALSSAHTIGLTHCGILTPRLYTSPDPTLNNTFVTAQKAACAQNPKRRY</sequence>
<keyword evidence="8" id="KW-0106">Calcium</keyword>
<dbReference type="PANTHER" id="PTHR31517:SF51">
    <property type="entry name" value="PEROXIDASE 55"/>
    <property type="match status" value="1"/>
</dbReference>
<dbReference type="InterPro" id="IPR019793">
    <property type="entry name" value="Peroxidases_heam-ligand_BS"/>
</dbReference>
<feature type="domain" description="Plant heme peroxidase family profile" evidence="10">
    <location>
        <begin position="1"/>
        <end position="129"/>
    </location>
</feature>
<evidence type="ECO:0000256" key="9">
    <source>
        <dbReference type="PIRSR" id="PIRSR600823-5"/>
    </source>
</evidence>
<accession>A0ABD3IBK6</accession>
<comment type="caution">
    <text evidence="11">The sequence shown here is derived from an EMBL/GenBank/DDBJ whole genome shotgun (WGS) entry which is preliminary data.</text>
</comment>
<evidence type="ECO:0000313" key="11">
    <source>
        <dbReference type="EMBL" id="KAL3701043.1"/>
    </source>
</evidence>
<dbReference type="InterPro" id="IPR002016">
    <property type="entry name" value="Haem_peroxidase"/>
</dbReference>
<keyword evidence="5 8" id="KW-0479">Metal-binding</keyword>
<dbReference type="GO" id="GO:0140825">
    <property type="term" value="F:lactoperoxidase activity"/>
    <property type="evidence" value="ECO:0007669"/>
    <property type="project" value="UniProtKB-EC"/>
</dbReference>
<feature type="binding site" description="axial binding residue" evidence="8">
    <location>
        <position position="87"/>
    </location>
    <ligand>
        <name>heme b</name>
        <dbReference type="ChEBI" id="CHEBI:60344"/>
    </ligand>
    <ligandPart>
        <name>Fe</name>
        <dbReference type="ChEBI" id="CHEBI:18248"/>
    </ligandPart>
</feature>
<dbReference type="PRINTS" id="PR00461">
    <property type="entry name" value="PLPEROXIDASE"/>
</dbReference>
<evidence type="ECO:0000256" key="7">
    <source>
        <dbReference type="PIRSR" id="PIRSR600823-2"/>
    </source>
</evidence>
<protein>
    <recommendedName>
        <fullName evidence="10">Plant heme peroxidase family profile domain-containing protein</fullName>
    </recommendedName>
</protein>
<keyword evidence="3" id="KW-0575">Peroxidase</keyword>
<evidence type="ECO:0000256" key="3">
    <source>
        <dbReference type="ARBA" id="ARBA00022559"/>
    </source>
</evidence>
<evidence type="ECO:0000313" key="12">
    <source>
        <dbReference type="Proteomes" id="UP001633002"/>
    </source>
</evidence>
<comment type="similarity">
    <text evidence="2">Belongs to the peroxidase family. Ascorbate peroxidase subfamily.</text>
</comment>
<evidence type="ECO:0000256" key="4">
    <source>
        <dbReference type="ARBA" id="ARBA00022617"/>
    </source>
</evidence>
<dbReference type="InterPro" id="IPR000823">
    <property type="entry name" value="Peroxidase_pln"/>
</dbReference>
<dbReference type="PROSITE" id="PS00435">
    <property type="entry name" value="PEROXIDASE_1"/>
    <property type="match status" value="1"/>
</dbReference>
<organism evidence="11 12">
    <name type="scientific">Riccia sorocarpa</name>
    <dbReference type="NCBI Taxonomy" id="122646"/>
    <lineage>
        <taxon>Eukaryota</taxon>
        <taxon>Viridiplantae</taxon>
        <taxon>Streptophyta</taxon>
        <taxon>Embryophyta</taxon>
        <taxon>Marchantiophyta</taxon>
        <taxon>Marchantiopsida</taxon>
        <taxon>Marchantiidae</taxon>
        <taxon>Marchantiales</taxon>
        <taxon>Ricciaceae</taxon>
        <taxon>Riccia</taxon>
    </lineage>
</organism>
<proteinExistence type="inferred from homology"/>
<keyword evidence="6 8" id="KW-0408">Iron</keyword>
<evidence type="ECO:0000256" key="1">
    <source>
        <dbReference type="ARBA" id="ARBA00000189"/>
    </source>
</evidence>
<dbReference type="Gene3D" id="1.10.420.10">
    <property type="entry name" value="Peroxidase, domain 2"/>
    <property type="match status" value="1"/>
</dbReference>
<dbReference type="InterPro" id="IPR010255">
    <property type="entry name" value="Haem_peroxidase_sf"/>
</dbReference>
<name>A0ABD3IBK6_9MARC</name>
<comment type="cofactor">
    <cofactor evidence="8">
        <name>heme b</name>
        <dbReference type="ChEBI" id="CHEBI:60344"/>
    </cofactor>
    <text evidence="8">Binds 1 heme b (iron(II)-protoporphyrin IX) group per subunit.</text>
</comment>
<evidence type="ECO:0000256" key="8">
    <source>
        <dbReference type="PIRSR" id="PIRSR600823-3"/>
    </source>
</evidence>
<evidence type="ECO:0000256" key="6">
    <source>
        <dbReference type="ARBA" id="ARBA00023004"/>
    </source>
</evidence>
<feature type="binding site" evidence="7">
    <location>
        <position position="57"/>
    </location>
    <ligand>
        <name>substrate</name>
    </ligand>
</feature>
<keyword evidence="3" id="KW-0560">Oxidoreductase</keyword>
<feature type="disulfide bond" evidence="9">
    <location>
        <begin position="94"/>
        <end position="121"/>
    </location>
</feature>
<comment type="catalytic activity">
    <reaction evidence="1">
        <text>2 a phenolic donor + H2O2 = 2 a phenolic radical donor + 2 H2O</text>
        <dbReference type="Rhea" id="RHEA:56136"/>
        <dbReference type="ChEBI" id="CHEBI:15377"/>
        <dbReference type="ChEBI" id="CHEBI:16240"/>
        <dbReference type="ChEBI" id="CHEBI:139520"/>
        <dbReference type="ChEBI" id="CHEBI:139521"/>
        <dbReference type="EC" id="1.11.1.7"/>
    </reaction>
</comment>
<comment type="cofactor">
    <cofactor evidence="8">
        <name>Ca(2+)</name>
        <dbReference type="ChEBI" id="CHEBI:29108"/>
    </cofactor>
    <text evidence="8">Binds 2 calcium ions per subunit.</text>
</comment>
<dbReference type="GO" id="GO:0046872">
    <property type="term" value="F:metal ion binding"/>
    <property type="evidence" value="ECO:0007669"/>
    <property type="project" value="UniProtKB-KW"/>
</dbReference>
<dbReference type="PANTHER" id="PTHR31517">
    <property type="match status" value="1"/>
</dbReference>
<feature type="binding site" evidence="8">
    <location>
        <position position="88"/>
    </location>
    <ligand>
        <name>Ca(2+)</name>
        <dbReference type="ChEBI" id="CHEBI:29108"/>
        <label>2</label>
    </ligand>
</feature>
<keyword evidence="12" id="KW-1185">Reference proteome</keyword>
<keyword evidence="4" id="KW-0349">Heme</keyword>
<reference evidence="11 12" key="1">
    <citation type="submission" date="2024-09" db="EMBL/GenBank/DDBJ databases">
        <title>Chromosome-scale assembly of Riccia sorocarpa.</title>
        <authorList>
            <person name="Paukszto L."/>
        </authorList>
    </citation>
    <scope>NUCLEOTIDE SEQUENCE [LARGE SCALE GENOMIC DNA]</scope>
    <source>
        <strain evidence="11">LP-2024</strain>
        <tissue evidence="11">Aerial parts of the thallus</tissue>
    </source>
</reference>
<dbReference type="PRINTS" id="PR00458">
    <property type="entry name" value="PEROXIDASE"/>
</dbReference>
<gene>
    <name evidence="11" type="ORF">R1sor_019065</name>
</gene>
<evidence type="ECO:0000259" key="10">
    <source>
        <dbReference type="PROSITE" id="PS50873"/>
    </source>
</evidence>
<dbReference type="AlphaFoldDB" id="A0ABD3IBK6"/>
<evidence type="ECO:0000256" key="2">
    <source>
        <dbReference type="ARBA" id="ARBA00006873"/>
    </source>
</evidence>
<dbReference type="Gene3D" id="1.10.520.10">
    <property type="match status" value="1"/>
</dbReference>